<keyword evidence="1" id="KW-0732">Signal</keyword>
<dbReference type="InterPro" id="IPR036195">
    <property type="entry name" value="AbfB_ABD_sf"/>
</dbReference>
<reference evidence="3 4" key="1">
    <citation type="submission" date="2017-06" db="EMBL/GenBank/DDBJ databases">
        <title>Sequencing and comparative analysis of myxobacterial genomes.</title>
        <authorList>
            <person name="Rupp O."/>
            <person name="Goesmann A."/>
            <person name="Sogaard-Andersen L."/>
        </authorList>
    </citation>
    <scope>NUCLEOTIDE SEQUENCE [LARGE SCALE GENOMIC DNA]</scope>
    <source>
        <strain evidence="3 4">DSM 52655</strain>
    </source>
</reference>
<dbReference type="RefSeq" id="WP_095987475.1">
    <property type="nucleotide sequence ID" value="NZ_CP022098.1"/>
</dbReference>
<dbReference type="SUPFAM" id="SSF110221">
    <property type="entry name" value="AbfB domain"/>
    <property type="match status" value="1"/>
</dbReference>
<organism evidence="3 4">
    <name type="scientific">Cystobacter fuscus</name>
    <dbReference type="NCBI Taxonomy" id="43"/>
    <lineage>
        <taxon>Bacteria</taxon>
        <taxon>Pseudomonadati</taxon>
        <taxon>Myxococcota</taxon>
        <taxon>Myxococcia</taxon>
        <taxon>Myxococcales</taxon>
        <taxon>Cystobacterineae</taxon>
        <taxon>Archangiaceae</taxon>
        <taxon>Cystobacter</taxon>
    </lineage>
</organism>
<evidence type="ECO:0000313" key="4">
    <source>
        <dbReference type="Proteomes" id="UP000217257"/>
    </source>
</evidence>
<dbReference type="GO" id="GO:0046556">
    <property type="term" value="F:alpha-L-arabinofuranosidase activity"/>
    <property type="evidence" value="ECO:0007669"/>
    <property type="project" value="InterPro"/>
</dbReference>
<accession>A0A250J7C8</accession>
<dbReference type="SUPFAM" id="SSF75005">
    <property type="entry name" value="Arabinanase/levansucrase/invertase"/>
    <property type="match status" value="1"/>
</dbReference>
<dbReference type="Gene3D" id="2.115.10.20">
    <property type="entry name" value="Glycosyl hydrolase domain, family 43"/>
    <property type="match status" value="1"/>
</dbReference>
<evidence type="ECO:0000256" key="1">
    <source>
        <dbReference type="SAM" id="SignalP"/>
    </source>
</evidence>
<dbReference type="PANTHER" id="PTHR43301:SF3">
    <property type="entry name" value="ARABINAN ENDO-1,5-ALPHA-L-ARABINOSIDASE A-RELATED"/>
    <property type="match status" value="1"/>
</dbReference>
<dbReference type="InterPro" id="IPR007934">
    <property type="entry name" value="AbfB_ABD"/>
</dbReference>
<evidence type="ECO:0000313" key="3">
    <source>
        <dbReference type="EMBL" id="ATB39440.1"/>
    </source>
</evidence>
<protein>
    <submittedName>
        <fullName evidence="3">Alpha-L-arabinofuranosidase B</fullName>
    </submittedName>
</protein>
<dbReference type="Gene3D" id="2.80.10.50">
    <property type="match status" value="1"/>
</dbReference>
<feature type="chain" id="PRO_5012128720" evidence="1">
    <location>
        <begin position="35"/>
        <end position="469"/>
    </location>
</feature>
<dbReference type="CDD" id="cd23399">
    <property type="entry name" value="beta-trefoil_ABD_ABFB"/>
    <property type="match status" value="1"/>
</dbReference>
<feature type="signal peptide" evidence="1">
    <location>
        <begin position="1"/>
        <end position="34"/>
    </location>
</feature>
<dbReference type="InterPro" id="IPR050727">
    <property type="entry name" value="GH43_arabinanases"/>
</dbReference>
<dbReference type="PANTHER" id="PTHR43301">
    <property type="entry name" value="ARABINAN ENDO-1,5-ALPHA-L-ARABINOSIDASE"/>
    <property type="match status" value="1"/>
</dbReference>
<dbReference type="Pfam" id="PF05270">
    <property type="entry name" value="AbfB"/>
    <property type="match status" value="1"/>
</dbReference>
<sequence>MFSAPPLPRPSRLTSLASALSALCLVLAGPGAWAQTTSASAFAMGYFTESPNGLASDYGLHLAVSDDGREWTPLNQNAPVVTPTLGTKGLRDPFILRKQDGTFVVLATDLYGLDFSKQNQFIHVWDSRGLTSFENYRRVKLHDLPTHSWAPESFWDAQRGQYAVIYSAFNGTRDVILVNYTSDFVTFSAAQTYFDPGFNVLDATMHSHGGVNYLYFKRTSDNRLMGARSTSLAPGAFNASIYTRAFDGLGATEAPIVVKSLDRDEWTMWGDIYTPVNGRFFAWRSGNITQDAWEPLSQRLYTQPINSKHATIVALTSAEKSALISRYGTPAWIRLKSYNYPDRYVRHANYEGRVDPYPMDPYTDSQFRLVGGLASSSGVSLQSVTDPGLYLRHSGFEVRLARDDGSASFAADATFTRAAGLANASWTTLRSWNYPDRALRHQGFRLRIDPINASSSLTDREDATFALTR</sequence>
<dbReference type="AlphaFoldDB" id="A0A250J7C8"/>
<dbReference type="InterPro" id="IPR023296">
    <property type="entry name" value="Glyco_hydro_beta-prop_sf"/>
</dbReference>
<feature type="domain" description="Alpha-L-arabinofuranosidase B arabinose-binding" evidence="2">
    <location>
        <begin position="334"/>
        <end position="466"/>
    </location>
</feature>
<name>A0A250J7C8_9BACT</name>
<dbReference type="GO" id="GO:0046373">
    <property type="term" value="P:L-arabinose metabolic process"/>
    <property type="evidence" value="ECO:0007669"/>
    <property type="project" value="InterPro"/>
</dbReference>
<dbReference type="KEGG" id="cfus:CYFUS_004884"/>
<proteinExistence type="predicted"/>
<gene>
    <name evidence="3" type="ORF">CYFUS_004884</name>
</gene>
<dbReference type="CDD" id="cd08983">
    <property type="entry name" value="GH43_Bt3655-like"/>
    <property type="match status" value="1"/>
</dbReference>
<dbReference type="Proteomes" id="UP000217257">
    <property type="component" value="Chromosome"/>
</dbReference>
<evidence type="ECO:0000259" key="2">
    <source>
        <dbReference type="Pfam" id="PF05270"/>
    </source>
</evidence>
<dbReference type="EMBL" id="CP022098">
    <property type="protein sequence ID" value="ATB39440.1"/>
    <property type="molecule type" value="Genomic_DNA"/>
</dbReference>